<dbReference type="AlphaFoldDB" id="A7SA22"/>
<proteinExistence type="predicted"/>
<protein>
    <submittedName>
        <fullName evidence="1">Uncharacterized protein</fullName>
    </submittedName>
</protein>
<dbReference type="EMBL" id="DS469607">
    <property type="protein sequence ID" value="EDO39416.1"/>
    <property type="molecule type" value="Genomic_DNA"/>
</dbReference>
<dbReference type="Proteomes" id="UP000001593">
    <property type="component" value="Unassembled WGS sequence"/>
</dbReference>
<evidence type="ECO:0000313" key="2">
    <source>
        <dbReference type="Proteomes" id="UP000001593"/>
    </source>
</evidence>
<evidence type="ECO:0000313" key="1">
    <source>
        <dbReference type="EMBL" id="EDO39416.1"/>
    </source>
</evidence>
<gene>
    <name evidence="1" type="ORF">NEMVEDRAFT_v1g209078</name>
</gene>
<keyword evidence="2" id="KW-1185">Reference proteome</keyword>
<dbReference type="InParanoid" id="A7SA22"/>
<dbReference type="HOGENOM" id="CLU_1062832_0_0_1"/>
<sequence length="262" mass="29398">MESKRSTKKAVQKQAKICETLPICGDNETFDEDGLLELGNNDAEIPFLEGRKINLKEKKISPRLPKCMGKKKKLHLDAVYSGLWRRGSEKIIEGLTGNSVNNVAGFWVSDTMFKACKGFWVSDTMFKACKGFWFQYFAIQYYGECWSGTGENKSFSRYGPSNNCWSGVGGEWTNAVYRLQNMPACSSQLPYTVRSSSASATSSRVGTWCSAKSDMAPWLEINFDKPTRITGNTVKDEQLAVLDAVLSESMISSDEMRNFIRK</sequence>
<accession>A7SA22</accession>
<reference evidence="1 2" key="1">
    <citation type="journal article" date="2007" name="Science">
        <title>Sea anemone genome reveals ancestral eumetazoan gene repertoire and genomic organization.</title>
        <authorList>
            <person name="Putnam N.H."/>
            <person name="Srivastava M."/>
            <person name="Hellsten U."/>
            <person name="Dirks B."/>
            <person name="Chapman J."/>
            <person name="Salamov A."/>
            <person name="Terry A."/>
            <person name="Shapiro H."/>
            <person name="Lindquist E."/>
            <person name="Kapitonov V.V."/>
            <person name="Jurka J."/>
            <person name="Genikhovich G."/>
            <person name="Grigoriev I.V."/>
            <person name="Lucas S.M."/>
            <person name="Steele R.E."/>
            <person name="Finnerty J.R."/>
            <person name="Technau U."/>
            <person name="Martindale M.Q."/>
            <person name="Rokhsar D.S."/>
        </authorList>
    </citation>
    <scope>NUCLEOTIDE SEQUENCE [LARGE SCALE GENOMIC DNA]</scope>
    <source>
        <strain evidence="2">CH2 X CH6</strain>
    </source>
</reference>
<name>A7SA22_NEMVE</name>
<organism evidence="1 2">
    <name type="scientific">Nematostella vectensis</name>
    <name type="common">Starlet sea anemone</name>
    <dbReference type="NCBI Taxonomy" id="45351"/>
    <lineage>
        <taxon>Eukaryota</taxon>
        <taxon>Metazoa</taxon>
        <taxon>Cnidaria</taxon>
        <taxon>Anthozoa</taxon>
        <taxon>Hexacorallia</taxon>
        <taxon>Actiniaria</taxon>
        <taxon>Edwardsiidae</taxon>
        <taxon>Nematostella</taxon>
    </lineage>
</organism>